<evidence type="ECO:0000256" key="5">
    <source>
        <dbReference type="ARBA" id="ARBA00023136"/>
    </source>
</evidence>
<dbReference type="GO" id="GO:0062054">
    <property type="term" value="F:fluoride channel activity"/>
    <property type="evidence" value="ECO:0007669"/>
    <property type="project" value="UniProtKB-UniRule"/>
</dbReference>
<comment type="similarity">
    <text evidence="7 10">Belongs to the fluoride channel Fluc/FEX (TC 1.A.43) family.</text>
</comment>
<dbReference type="RefSeq" id="WP_121681638.1">
    <property type="nucleotide sequence ID" value="NZ_RCVZ01000012.1"/>
</dbReference>
<keyword evidence="2 10" id="KW-1003">Cell membrane</keyword>
<proteinExistence type="inferred from homology"/>
<evidence type="ECO:0000256" key="3">
    <source>
        <dbReference type="ARBA" id="ARBA00022692"/>
    </source>
</evidence>
<feature type="transmembrane region" description="Helical" evidence="10">
    <location>
        <begin position="96"/>
        <end position="117"/>
    </location>
</feature>
<gene>
    <name evidence="10 11" type="primary">crcB</name>
    <name evidence="10" type="synonym">fluC</name>
    <name evidence="11" type="ORF">D9X91_15895</name>
</gene>
<reference evidence="11 12" key="1">
    <citation type="submission" date="2018-10" db="EMBL/GenBank/DDBJ databases">
        <title>Falsibacillus sp. genome draft.</title>
        <authorList>
            <person name="Shi S."/>
        </authorList>
    </citation>
    <scope>NUCLEOTIDE SEQUENCE [LARGE SCALE GENOMIC DNA]</scope>
    <source>
        <strain evidence="11 12">GY 10110</strain>
    </source>
</reference>
<dbReference type="GO" id="GO:0005886">
    <property type="term" value="C:plasma membrane"/>
    <property type="evidence" value="ECO:0007669"/>
    <property type="project" value="UniProtKB-SubCell"/>
</dbReference>
<keyword evidence="10" id="KW-0406">Ion transport</keyword>
<dbReference type="PANTHER" id="PTHR28259:SF1">
    <property type="entry name" value="FLUORIDE EXPORT PROTEIN 1-RELATED"/>
    <property type="match status" value="1"/>
</dbReference>
<sequence>MNFIAVGVGGAIGSLLRFLVGIGSNHLWNVHFPLGTLIANLLGCFILGWFTSSYIKMKKLHPHILTGVGTGMIGSFTTFSTFSVESVQLMQENHYGTAYAYIMLSMIGGLFMSWLGYKLETTIKKPAAAERGDL</sequence>
<dbReference type="GO" id="GO:0140114">
    <property type="term" value="P:cellular detoxification of fluoride"/>
    <property type="evidence" value="ECO:0007669"/>
    <property type="project" value="UniProtKB-UniRule"/>
</dbReference>
<keyword evidence="4 10" id="KW-1133">Transmembrane helix</keyword>
<keyword evidence="3 10" id="KW-0812">Transmembrane</keyword>
<comment type="caution">
    <text evidence="11">The sequence shown here is derived from an EMBL/GenBank/DDBJ whole genome shotgun (WGS) entry which is preliminary data.</text>
</comment>
<dbReference type="Proteomes" id="UP000276770">
    <property type="component" value="Unassembled WGS sequence"/>
</dbReference>
<keyword evidence="10" id="KW-0479">Metal-binding</keyword>
<evidence type="ECO:0000256" key="8">
    <source>
        <dbReference type="ARBA" id="ARBA00035585"/>
    </source>
</evidence>
<keyword evidence="12" id="KW-1185">Reference proteome</keyword>
<keyword evidence="10" id="KW-0813">Transport</keyword>
<feature type="transmembrane region" description="Helical" evidence="10">
    <location>
        <begin position="31"/>
        <end position="52"/>
    </location>
</feature>
<dbReference type="OrthoDB" id="9799631at2"/>
<feature type="transmembrane region" description="Helical" evidence="10">
    <location>
        <begin position="64"/>
        <end position="84"/>
    </location>
</feature>
<evidence type="ECO:0000313" key="12">
    <source>
        <dbReference type="Proteomes" id="UP000276770"/>
    </source>
</evidence>
<keyword evidence="10" id="KW-0915">Sodium</keyword>
<accession>A0A3L7JSS3</accession>
<comment type="catalytic activity">
    <reaction evidence="8">
        <text>fluoride(in) = fluoride(out)</text>
        <dbReference type="Rhea" id="RHEA:76159"/>
        <dbReference type="ChEBI" id="CHEBI:17051"/>
    </reaction>
    <physiologicalReaction direction="left-to-right" evidence="8">
        <dbReference type="Rhea" id="RHEA:76160"/>
    </physiologicalReaction>
</comment>
<comment type="function">
    <text evidence="9 10">Fluoride-specific ion channel. Important for reducing fluoride concentration in the cell, thus reducing its toxicity.</text>
</comment>
<protein>
    <recommendedName>
        <fullName evidence="10">Fluoride-specific ion channel FluC</fullName>
    </recommendedName>
</protein>
<dbReference type="GO" id="GO:0046872">
    <property type="term" value="F:metal ion binding"/>
    <property type="evidence" value="ECO:0007669"/>
    <property type="project" value="UniProtKB-KW"/>
</dbReference>
<feature type="binding site" evidence="10">
    <location>
        <position position="77"/>
    </location>
    <ligand>
        <name>Na(+)</name>
        <dbReference type="ChEBI" id="CHEBI:29101"/>
        <note>structural</note>
    </ligand>
</feature>
<dbReference type="InterPro" id="IPR003691">
    <property type="entry name" value="FluC"/>
</dbReference>
<dbReference type="Pfam" id="PF02537">
    <property type="entry name" value="CRCB"/>
    <property type="match status" value="1"/>
</dbReference>
<feature type="binding site" evidence="10">
    <location>
        <position position="74"/>
    </location>
    <ligand>
        <name>Na(+)</name>
        <dbReference type="ChEBI" id="CHEBI:29101"/>
        <note>structural</note>
    </ligand>
</feature>
<comment type="activity regulation">
    <text evidence="10">Na(+) is not transported, but it plays an essential structural role and its presence is essential for fluoride channel function.</text>
</comment>
<dbReference type="AlphaFoldDB" id="A0A3L7JSS3"/>
<dbReference type="NCBIfam" id="TIGR00494">
    <property type="entry name" value="crcB"/>
    <property type="match status" value="1"/>
</dbReference>
<evidence type="ECO:0000313" key="11">
    <source>
        <dbReference type="EMBL" id="RLQ93756.1"/>
    </source>
</evidence>
<dbReference type="EMBL" id="RCVZ01000012">
    <property type="protein sequence ID" value="RLQ93756.1"/>
    <property type="molecule type" value="Genomic_DNA"/>
</dbReference>
<evidence type="ECO:0000256" key="1">
    <source>
        <dbReference type="ARBA" id="ARBA00004651"/>
    </source>
</evidence>
<evidence type="ECO:0000256" key="7">
    <source>
        <dbReference type="ARBA" id="ARBA00035120"/>
    </source>
</evidence>
<evidence type="ECO:0000256" key="4">
    <source>
        <dbReference type="ARBA" id="ARBA00022989"/>
    </source>
</evidence>
<dbReference type="PANTHER" id="PTHR28259">
    <property type="entry name" value="FLUORIDE EXPORT PROTEIN 1-RELATED"/>
    <property type="match status" value="1"/>
</dbReference>
<comment type="subcellular location">
    <subcellularLocation>
        <location evidence="1 10">Cell membrane</location>
        <topology evidence="1 10">Multi-pass membrane protein</topology>
    </subcellularLocation>
</comment>
<evidence type="ECO:0000256" key="10">
    <source>
        <dbReference type="HAMAP-Rule" id="MF_00454"/>
    </source>
</evidence>
<evidence type="ECO:0000256" key="2">
    <source>
        <dbReference type="ARBA" id="ARBA00022475"/>
    </source>
</evidence>
<keyword evidence="6 10" id="KW-0407">Ion channel</keyword>
<name>A0A3L7JSS3_9BACI</name>
<dbReference type="HAMAP" id="MF_00454">
    <property type="entry name" value="FluC"/>
    <property type="match status" value="1"/>
</dbReference>
<organism evidence="11 12">
    <name type="scientific">Falsibacillus albus</name>
    <dbReference type="NCBI Taxonomy" id="2478915"/>
    <lineage>
        <taxon>Bacteria</taxon>
        <taxon>Bacillati</taxon>
        <taxon>Bacillota</taxon>
        <taxon>Bacilli</taxon>
        <taxon>Bacillales</taxon>
        <taxon>Bacillaceae</taxon>
        <taxon>Falsibacillus</taxon>
    </lineage>
</organism>
<evidence type="ECO:0000256" key="9">
    <source>
        <dbReference type="ARBA" id="ARBA00049940"/>
    </source>
</evidence>
<evidence type="ECO:0000256" key="6">
    <source>
        <dbReference type="ARBA" id="ARBA00023303"/>
    </source>
</evidence>
<keyword evidence="5 10" id="KW-0472">Membrane</keyword>